<dbReference type="UniPathway" id="UPA00645"/>
<dbReference type="Pfam" id="PF06253">
    <property type="entry name" value="MTTB"/>
    <property type="match status" value="1"/>
</dbReference>
<dbReference type="EMBL" id="VIAQ01000015">
    <property type="protein sequence ID" value="TQD25076.1"/>
    <property type="molecule type" value="Genomic_DNA"/>
</dbReference>
<accession>A0A7Z8KPC2</accession>
<organism evidence="5 6">
    <name type="scientific">Methanolobus vulcani</name>
    <dbReference type="NCBI Taxonomy" id="38026"/>
    <lineage>
        <taxon>Archaea</taxon>
        <taxon>Methanobacteriati</taxon>
        <taxon>Methanobacteriota</taxon>
        <taxon>Stenosarchaea group</taxon>
        <taxon>Methanomicrobia</taxon>
        <taxon>Methanosarcinales</taxon>
        <taxon>Methanosarcinaceae</taxon>
        <taxon>Methanolobus</taxon>
    </lineage>
</organism>
<evidence type="ECO:0000313" key="6">
    <source>
        <dbReference type="Proteomes" id="UP000319335"/>
    </source>
</evidence>
<dbReference type="InterPro" id="IPR010426">
    <property type="entry name" value="MTTB_MeTrfase"/>
</dbReference>
<evidence type="ECO:0000313" key="5">
    <source>
        <dbReference type="EMBL" id="TQD25076.1"/>
    </source>
</evidence>
<evidence type="ECO:0000256" key="2">
    <source>
        <dbReference type="ARBA" id="ARBA00022603"/>
    </source>
</evidence>
<comment type="similarity">
    <text evidence="1 4">Belongs to the trimethylamine methyltransferase family.</text>
</comment>
<dbReference type="GO" id="GO:0043834">
    <property type="term" value="F:trimethylamine methyltransferase activity"/>
    <property type="evidence" value="ECO:0007669"/>
    <property type="project" value="UniProtKB-EC"/>
</dbReference>
<keyword evidence="6" id="KW-1185">Reference proteome</keyword>
<dbReference type="GO" id="GO:0032259">
    <property type="term" value="P:methylation"/>
    <property type="evidence" value="ECO:0007669"/>
    <property type="project" value="UniProtKB-KW"/>
</dbReference>
<dbReference type="EC" id="2.1.1.250" evidence="4"/>
<sequence length="475" mass="52376">MIPKFDAFTNEQVESIHEHSMKILEEIGIDFLYEPALEIFKANGQRVEGNRVYLDRKFVEEQIKKAPSEFTLHARNPENNLVCGGENIIFMPGYGVSFIYEADGSRRDSFMEDYDNFVKLAGASENLHMTGGIIADPSDVPEEMKHLKMLYSSIKNSDKCFMGSASNRERAEDVIEMASILFGGRDVIKEKPAIICLINSISPLKFDDYMAGSLMAYAEAGQPVVVAALVMAGSTGPATIAGSLSVQNAEVLAGITLAQCVNPGTPVVYASSSAITDMNSGALSIGNPECALFTAACAQMGRYYGIPTRSGGGLTDSKLVDAQAGYESMMTLMTAGVTGINYVLHTAGILEGYMAMSYEKFVVDDEIAGMVLRYLKGLDFSEDAFGFDVIKKIGPGKHFLAHKHTRKYYPIELRDSELSDRRPYNDWEKEGLDTLQRAKKQWQGVLENYEAPELDADVDKALLEFMEKRFAELKK</sequence>
<dbReference type="AlphaFoldDB" id="A0A7Z8KPC2"/>
<dbReference type="GO" id="GO:0015948">
    <property type="term" value="P:methanogenesis"/>
    <property type="evidence" value="ECO:0007669"/>
    <property type="project" value="UniProtKB-UniRule"/>
</dbReference>
<reference evidence="5 6" key="1">
    <citation type="submission" date="2019-06" db="EMBL/GenBank/DDBJ databases">
        <title>Draft genome sequence of Methanolobus vulcani B1d.</title>
        <authorList>
            <person name="Creighbaum A.J."/>
            <person name="Ticak T."/>
            <person name="Hariraju D."/>
            <person name="Arivett B.A."/>
            <person name="Ferguson D.J.Jr."/>
        </authorList>
    </citation>
    <scope>NUCLEOTIDE SEQUENCE [LARGE SCALE GENOMIC DNA]</scope>
    <source>
        <strain evidence="5 6">B1d</strain>
    </source>
</reference>
<protein>
    <recommendedName>
        <fullName evidence="4">Trimethylamine methyltransferase</fullName>
        <ecNumber evidence="4">2.1.1.250</ecNumber>
    </recommendedName>
</protein>
<evidence type="ECO:0000256" key="1">
    <source>
        <dbReference type="ARBA" id="ARBA00007137"/>
    </source>
</evidence>
<dbReference type="RefSeq" id="WP_154809802.1">
    <property type="nucleotide sequence ID" value="NZ_VIAQ01000015.1"/>
</dbReference>
<comment type="caution">
    <text evidence="5">The sequence shown here is derived from an EMBL/GenBank/DDBJ whole genome shotgun (WGS) entry which is preliminary data.</text>
</comment>
<proteinExistence type="inferred from homology"/>
<gene>
    <name evidence="5" type="ORF">FKV42_08460</name>
</gene>
<keyword evidence="3 4" id="KW-0808">Transferase</keyword>
<name>A0A7Z8KPC2_9EURY</name>
<dbReference type="KEGG" id="ag:TQD25076"/>
<dbReference type="Gene3D" id="3.20.20.480">
    <property type="entry name" value="Trimethylamine methyltransferase-like"/>
    <property type="match status" value="1"/>
</dbReference>
<dbReference type="Proteomes" id="UP000319335">
    <property type="component" value="Unassembled WGS sequence"/>
</dbReference>
<dbReference type="OrthoDB" id="142375at2157"/>
<comment type="catalytic activity">
    <reaction evidence="4">
        <text>Co(I)-[trimethylamine-specific corrinoid protein] + trimethylamine + H(+) = methyl-Co(III)-[trimethylamine-specific corrinoid protein] + dimethylamine</text>
        <dbReference type="Rhea" id="RHEA:39287"/>
        <dbReference type="Rhea" id="RHEA-COMP:11124"/>
        <dbReference type="Rhea" id="RHEA-COMP:11126"/>
        <dbReference type="ChEBI" id="CHEBI:15378"/>
        <dbReference type="ChEBI" id="CHEBI:58040"/>
        <dbReference type="ChEBI" id="CHEBI:58389"/>
        <dbReference type="ChEBI" id="CHEBI:85033"/>
        <dbReference type="ChEBI" id="CHEBI:85035"/>
        <dbReference type="EC" id="2.1.1.250"/>
    </reaction>
</comment>
<keyword evidence="2 5" id="KW-0489">Methyltransferase</keyword>
<evidence type="ECO:0000256" key="4">
    <source>
        <dbReference type="PIRNR" id="PIRNR037567"/>
    </source>
</evidence>
<evidence type="ECO:0000256" key="3">
    <source>
        <dbReference type="ARBA" id="ARBA00022679"/>
    </source>
</evidence>
<dbReference type="InterPro" id="IPR038601">
    <property type="entry name" value="MttB-like_sf"/>
</dbReference>
<dbReference type="PIRSF" id="PIRSF037567">
    <property type="entry name" value="MTTB_MeTrfase"/>
    <property type="match status" value="1"/>
</dbReference>
<comment type="pathway">
    <text evidence="4">One-carbon metabolism; methanogenesis from trimethylamine.</text>
</comment>
<keyword evidence="4" id="KW-0484">Methanogenesis</keyword>